<reference evidence="2" key="1">
    <citation type="submission" date="2007-04" db="EMBL/GenBank/DDBJ databases">
        <title>Annotation of Pediculus humanus corporis strain USDA.</title>
        <authorList>
            <person name="Kirkness E."/>
            <person name="Hannick L."/>
            <person name="Hass B."/>
            <person name="Bruggner R."/>
            <person name="Lawson D."/>
            <person name="Bidwell S."/>
            <person name="Joardar V."/>
            <person name="Caler E."/>
            <person name="Walenz B."/>
            <person name="Inman J."/>
            <person name="Schobel S."/>
            <person name="Galinsky K."/>
            <person name="Amedeo P."/>
            <person name="Strausberg R."/>
        </authorList>
    </citation>
    <scope>NUCLEOTIDE SEQUENCE</scope>
    <source>
        <strain evidence="2">USDA</strain>
    </source>
</reference>
<dbReference type="RefSeq" id="XP_002431038.1">
    <property type="nucleotide sequence ID" value="XM_002430993.1"/>
</dbReference>
<feature type="compositionally biased region" description="Low complexity" evidence="1">
    <location>
        <begin position="143"/>
        <end position="157"/>
    </location>
</feature>
<keyword evidence="4" id="KW-1185">Reference proteome</keyword>
<evidence type="ECO:0000313" key="2">
    <source>
        <dbReference type="EMBL" id="EEB18300.1"/>
    </source>
</evidence>
<protein>
    <submittedName>
        <fullName evidence="2 3">Uncharacterized protein</fullName>
    </submittedName>
</protein>
<dbReference type="VEuPathDB" id="VectorBase:PHUM509250"/>
<dbReference type="EnsemblMetazoa" id="PHUM509250-RA">
    <property type="protein sequence ID" value="PHUM509250-PA"/>
    <property type="gene ID" value="PHUM509250"/>
</dbReference>
<dbReference type="HOGENOM" id="CLU_1333354_0_0_1"/>
<dbReference type="EMBL" id="DS235843">
    <property type="protein sequence ID" value="EEB18300.1"/>
    <property type="molecule type" value="Genomic_DNA"/>
</dbReference>
<evidence type="ECO:0000313" key="3">
    <source>
        <dbReference type="EnsemblMetazoa" id="PHUM509250-PA"/>
    </source>
</evidence>
<reference evidence="3" key="3">
    <citation type="submission" date="2020-05" db="UniProtKB">
        <authorList>
            <consortium name="EnsemblMetazoa"/>
        </authorList>
    </citation>
    <scope>IDENTIFICATION</scope>
    <source>
        <strain evidence="3">USDA</strain>
    </source>
</reference>
<sequence>MYEVSSVTGNKVTAATAIRATHPFNVSEPRNPNGRGGKVTDMPLATTVKNQMLKLLRRSKSTRSSSRNREKSSIVISNKRYSFVASSPISAPNGHAATVVDPYPMAMGVVGANGTGRSNSSSTEKKTTVNPRTRESLQEKSHTSTSSSSASQSQRKVRVSSQSYALFNYMRRGRGRGRGGEVFKYCENYFFSYNCITEILRYCFNE</sequence>
<dbReference type="Proteomes" id="UP000009046">
    <property type="component" value="Unassembled WGS sequence"/>
</dbReference>
<feature type="region of interest" description="Disordered" evidence="1">
    <location>
        <begin position="111"/>
        <end position="157"/>
    </location>
</feature>
<evidence type="ECO:0000313" key="4">
    <source>
        <dbReference type="Proteomes" id="UP000009046"/>
    </source>
</evidence>
<proteinExistence type="predicted"/>
<feature type="compositionally biased region" description="Basic and acidic residues" evidence="1">
    <location>
        <begin position="123"/>
        <end position="142"/>
    </location>
</feature>
<dbReference type="CTD" id="8233020"/>
<dbReference type="EMBL" id="AAZO01006198">
    <property type="status" value="NOT_ANNOTATED_CDS"/>
    <property type="molecule type" value="Genomic_DNA"/>
</dbReference>
<gene>
    <name evidence="3" type="primary">8233020</name>
    <name evidence="2" type="ORF">Phum_PHUM509250</name>
</gene>
<dbReference type="InParanoid" id="E0VY44"/>
<dbReference type="AlphaFoldDB" id="E0VY44"/>
<dbReference type="KEGG" id="phu:Phum_PHUM509250"/>
<evidence type="ECO:0000256" key="1">
    <source>
        <dbReference type="SAM" id="MobiDB-lite"/>
    </source>
</evidence>
<dbReference type="GeneID" id="8233020"/>
<name>E0VY44_PEDHC</name>
<organism>
    <name type="scientific">Pediculus humanus subsp. corporis</name>
    <name type="common">Body louse</name>
    <dbReference type="NCBI Taxonomy" id="121224"/>
    <lineage>
        <taxon>Eukaryota</taxon>
        <taxon>Metazoa</taxon>
        <taxon>Ecdysozoa</taxon>
        <taxon>Arthropoda</taxon>
        <taxon>Hexapoda</taxon>
        <taxon>Insecta</taxon>
        <taxon>Pterygota</taxon>
        <taxon>Neoptera</taxon>
        <taxon>Paraneoptera</taxon>
        <taxon>Psocodea</taxon>
        <taxon>Troctomorpha</taxon>
        <taxon>Phthiraptera</taxon>
        <taxon>Anoplura</taxon>
        <taxon>Pediculidae</taxon>
        <taxon>Pediculus</taxon>
    </lineage>
</organism>
<accession>E0VY44</accession>
<reference evidence="2" key="2">
    <citation type="submission" date="2007-04" db="EMBL/GenBank/DDBJ databases">
        <title>The genome of the human body louse.</title>
        <authorList>
            <consortium name="The Human Body Louse Genome Consortium"/>
            <person name="Kirkness E."/>
            <person name="Walenz B."/>
            <person name="Hass B."/>
            <person name="Bruggner R."/>
            <person name="Strausberg R."/>
        </authorList>
    </citation>
    <scope>NUCLEOTIDE SEQUENCE</scope>
    <source>
        <strain evidence="2">USDA</strain>
    </source>
</reference>